<gene>
    <name evidence="8" type="ORF">DEM27_24605</name>
</gene>
<keyword evidence="9" id="KW-1185">Reference proteome</keyword>
<comment type="caution">
    <text evidence="8">The sequence shown here is derived from an EMBL/GenBank/DDBJ whole genome shotgun (WGS) entry which is preliminary data.</text>
</comment>
<dbReference type="GO" id="GO:0004056">
    <property type="term" value="F:argininosuccinate lyase activity"/>
    <property type="evidence" value="ECO:0007669"/>
    <property type="project" value="UniProtKB-EC"/>
</dbReference>
<organism evidence="8 9">
    <name type="scientific">Metarhizobium album</name>
    <dbReference type="NCBI Taxonomy" id="2182425"/>
    <lineage>
        <taxon>Bacteria</taxon>
        <taxon>Pseudomonadati</taxon>
        <taxon>Pseudomonadota</taxon>
        <taxon>Alphaproteobacteria</taxon>
        <taxon>Hyphomicrobiales</taxon>
        <taxon>Rhizobiaceae</taxon>
        <taxon>Metarhizobium</taxon>
    </lineage>
</organism>
<dbReference type="Gene3D" id="1.10.40.30">
    <property type="entry name" value="Fumarase/aspartase (C-terminal domain)"/>
    <property type="match status" value="1"/>
</dbReference>
<dbReference type="EC" id="4.3.2.1" evidence="3"/>
<dbReference type="Gene3D" id="1.20.200.10">
    <property type="entry name" value="Fumarase/aspartase (Central domain)"/>
    <property type="match status" value="1"/>
</dbReference>
<evidence type="ECO:0000313" key="8">
    <source>
        <dbReference type="EMBL" id="PWE53722.1"/>
    </source>
</evidence>
<evidence type="ECO:0000256" key="4">
    <source>
        <dbReference type="ARBA" id="ARBA00022571"/>
    </source>
</evidence>
<dbReference type="InterPro" id="IPR000362">
    <property type="entry name" value="Fumarate_lyase_fam"/>
</dbReference>
<dbReference type="InterPro" id="IPR029419">
    <property type="entry name" value="Arg_succ_lyase_C"/>
</dbReference>
<evidence type="ECO:0000256" key="3">
    <source>
        <dbReference type="ARBA" id="ARBA00012338"/>
    </source>
</evidence>
<dbReference type="InterPro" id="IPR009049">
    <property type="entry name" value="Argininosuccinate_lyase"/>
</dbReference>
<comment type="pathway">
    <text evidence="2">Amino-acid biosynthesis; L-arginine biosynthesis; L-arginine from L-ornithine and carbamoyl phosphate: step 3/3.</text>
</comment>
<dbReference type="SUPFAM" id="SSF48557">
    <property type="entry name" value="L-aspartase-like"/>
    <property type="match status" value="1"/>
</dbReference>
<dbReference type="PRINTS" id="PR00149">
    <property type="entry name" value="FUMRATELYASE"/>
</dbReference>
<sequence>MADLLGHDSLVMNAQDQCYYRRDHLSEYAAVTSIMANNLARLATDIDVWHAEEFDMFELPAEYCGSSSIMPQKRNPEPLERCRAVAGESIGWMPAALGIFKLPHTSVADPSYSVVSEGRLFDDVSVSLTSMVRLCAEALPKITIKKDRMESLARDRWNIGSRLGDIIAQRTGMPFGNSHVIVGALVKHCIELGIKPSEVTSALLDKVATKAVGFPLGFDEALVADAMDAMAFVNALQGPGSANPDVVLEAVDEAEREMQDNLAWLAASQAKADGAREKLDRAVDEIISKPSI</sequence>
<comment type="catalytic activity">
    <reaction evidence="1">
        <text>2-(N(omega)-L-arginino)succinate = fumarate + L-arginine</text>
        <dbReference type="Rhea" id="RHEA:24020"/>
        <dbReference type="ChEBI" id="CHEBI:29806"/>
        <dbReference type="ChEBI" id="CHEBI:32682"/>
        <dbReference type="ChEBI" id="CHEBI:57472"/>
        <dbReference type="EC" id="4.3.2.1"/>
    </reaction>
</comment>
<feature type="domain" description="Fumarate lyase N-terminal" evidence="6">
    <location>
        <begin position="21"/>
        <end position="88"/>
    </location>
</feature>
<evidence type="ECO:0000313" key="9">
    <source>
        <dbReference type="Proteomes" id="UP000245252"/>
    </source>
</evidence>
<accession>A0A2U2DK88</accession>
<keyword evidence="5" id="KW-0456">Lyase</keyword>
<dbReference type="UniPathway" id="UPA00068">
    <property type="reaction ID" value="UER00114"/>
</dbReference>
<feature type="domain" description="Argininosuccinate lyase C-terminal" evidence="7">
    <location>
        <begin position="165"/>
        <end position="233"/>
    </location>
</feature>
<dbReference type="Proteomes" id="UP000245252">
    <property type="component" value="Unassembled WGS sequence"/>
</dbReference>
<reference evidence="8 9" key="1">
    <citation type="submission" date="2018-05" db="EMBL/GenBank/DDBJ databases">
        <title>The draft genome of strain NS-104.</title>
        <authorList>
            <person name="Hang P."/>
            <person name="Jiang J."/>
        </authorList>
    </citation>
    <scope>NUCLEOTIDE SEQUENCE [LARGE SCALE GENOMIC DNA]</scope>
    <source>
        <strain evidence="8 9">NS-104</strain>
    </source>
</reference>
<keyword evidence="4" id="KW-0055">Arginine biosynthesis</keyword>
<evidence type="ECO:0000256" key="5">
    <source>
        <dbReference type="ARBA" id="ARBA00023239"/>
    </source>
</evidence>
<dbReference type="GO" id="GO:0042450">
    <property type="term" value="P:L-arginine biosynthetic process via ornithine"/>
    <property type="evidence" value="ECO:0007669"/>
    <property type="project" value="InterPro"/>
</dbReference>
<dbReference type="AlphaFoldDB" id="A0A2U2DK88"/>
<protein>
    <recommendedName>
        <fullName evidence="3">argininosuccinate lyase</fullName>
        <ecNumber evidence="3">4.3.2.1</ecNumber>
    </recommendedName>
</protein>
<dbReference type="Pfam" id="PF00206">
    <property type="entry name" value="Lyase_1"/>
    <property type="match status" value="1"/>
</dbReference>
<evidence type="ECO:0000256" key="1">
    <source>
        <dbReference type="ARBA" id="ARBA00000985"/>
    </source>
</evidence>
<dbReference type="RefSeq" id="WP_109460890.1">
    <property type="nucleotide sequence ID" value="NZ_QFBC01000014.1"/>
</dbReference>
<name>A0A2U2DK88_9HYPH</name>
<dbReference type="Pfam" id="PF14698">
    <property type="entry name" value="ASL_C2"/>
    <property type="match status" value="1"/>
</dbReference>
<dbReference type="PANTHER" id="PTHR43814">
    <property type="entry name" value="ARGININOSUCCINATE LYASE"/>
    <property type="match status" value="1"/>
</dbReference>
<evidence type="ECO:0000259" key="6">
    <source>
        <dbReference type="Pfam" id="PF00206"/>
    </source>
</evidence>
<dbReference type="GO" id="GO:0005829">
    <property type="term" value="C:cytosol"/>
    <property type="evidence" value="ECO:0007669"/>
    <property type="project" value="TreeGrafter"/>
</dbReference>
<dbReference type="EMBL" id="QFBC01000014">
    <property type="protein sequence ID" value="PWE53722.1"/>
    <property type="molecule type" value="Genomic_DNA"/>
</dbReference>
<dbReference type="InterPro" id="IPR022761">
    <property type="entry name" value="Fumarate_lyase_N"/>
</dbReference>
<keyword evidence="4" id="KW-0028">Amino-acid biosynthesis</keyword>
<proteinExistence type="predicted"/>
<dbReference type="PRINTS" id="PR00145">
    <property type="entry name" value="ARGSUCLYASE"/>
</dbReference>
<dbReference type="InterPro" id="IPR008948">
    <property type="entry name" value="L-Aspartase-like"/>
</dbReference>
<evidence type="ECO:0000256" key="2">
    <source>
        <dbReference type="ARBA" id="ARBA00004941"/>
    </source>
</evidence>
<evidence type="ECO:0000259" key="7">
    <source>
        <dbReference type="Pfam" id="PF14698"/>
    </source>
</evidence>
<dbReference type="PANTHER" id="PTHR43814:SF1">
    <property type="entry name" value="ARGININOSUCCINATE LYASE"/>
    <property type="match status" value="1"/>
</dbReference>